<reference evidence="1" key="1">
    <citation type="journal article" date="2019" name="Environ. Microbiol.">
        <title>Fungal ecological strategies reflected in gene transcription - a case study of two litter decomposers.</title>
        <authorList>
            <person name="Barbi F."/>
            <person name="Kohler A."/>
            <person name="Barry K."/>
            <person name="Baskaran P."/>
            <person name="Daum C."/>
            <person name="Fauchery L."/>
            <person name="Ihrmark K."/>
            <person name="Kuo A."/>
            <person name="LaButti K."/>
            <person name="Lipzen A."/>
            <person name="Morin E."/>
            <person name="Grigoriev I.V."/>
            <person name="Henrissat B."/>
            <person name="Lindahl B."/>
            <person name="Martin F."/>
        </authorList>
    </citation>
    <scope>NUCLEOTIDE SEQUENCE</scope>
    <source>
        <strain evidence="1">JB14</strain>
    </source>
</reference>
<gene>
    <name evidence="1" type="ORF">BT96DRAFT_949466</name>
</gene>
<name>A0A6A4GJZ6_9AGAR</name>
<dbReference type="Proteomes" id="UP000799118">
    <property type="component" value="Unassembled WGS sequence"/>
</dbReference>
<dbReference type="OrthoDB" id="1716531at2759"/>
<protein>
    <submittedName>
        <fullName evidence="1">Uncharacterized protein</fullName>
    </submittedName>
</protein>
<evidence type="ECO:0000313" key="2">
    <source>
        <dbReference type="Proteomes" id="UP000799118"/>
    </source>
</evidence>
<proteinExistence type="predicted"/>
<keyword evidence="2" id="KW-1185">Reference proteome</keyword>
<dbReference type="EMBL" id="ML769926">
    <property type="protein sequence ID" value="KAE9385961.1"/>
    <property type="molecule type" value="Genomic_DNA"/>
</dbReference>
<accession>A0A6A4GJZ6</accession>
<organism evidence="1 2">
    <name type="scientific">Gymnopus androsaceus JB14</name>
    <dbReference type="NCBI Taxonomy" id="1447944"/>
    <lineage>
        <taxon>Eukaryota</taxon>
        <taxon>Fungi</taxon>
        <taxon>Dikarya</taxon>
        <taxon>Basidiomycota</taxon>
        <taxon>Agaricomycotina</taxon>
        <taxon>Agaricomycetes</taxon>
        <taxon>Agaricomycetidae</taxon>
        <taxon>Agaricales</taxon>
        <taxon>Marasmiineae</taxon>
        <taxon>Omphalotaceae</taxon>
        <taxon>Gymnopus</taxon>
    </lineage>
</organism>
<evidence type="ECO:0000313" key="1">
    <source>
        <dbReference type="EMBL" id="KAE9385961.1"/>
    </source>
</evidence>
<dbReference type="AlphaFoldDB" id="A0A6A4GJZ6"/>
<sequence length="396" mass="44715">MEAIVAEIKKIPPVTRFLCISLVSVSSAITMSLLSPSCSFFHETSGAGNVQGNGGYSSQRLVKWMLEQPDVLRGLVFFKLIMVINLDRFPYETIKKELSVHFQLYDPGTKCTPVKPCYAFIGRVPYTGECHASGAKDISKVFQYDYLSLYKLSNQTLVEVFISENTEIHNCVAQRDLESLIYEVMEGRGYPSSILNAIRSASIVYVSRLDAGQPAPGFFNDRRRLERKEARIQHAAAEVQALEIAKQKWPQPIPYSTIMKWRDGLDLAVPSMRVCKVVYDKYSMRFVPTFHGYTLQPMLCIVVAPDIGAVGDCHYSGAKDQILKNHPLLVREKCLQFLPTLNAIYVVSNRSTKYKIMPPSFYNVMVLVQIQYTMQEKLQHVPQVGANHIGIKLRGN</sequence>